<dbReference type="EMBL" id="JOKG01000003">
    <property type="protein sequence ID" value="KEQ13383.1"/>
    <property type="molecule type" value="Genomic_DNA"/>
</dbReference>
<feature type="compositionally biased region" description="Polar residues" evidence="1">
    <location>
        <begin position="419"/>
        <end position="445"/>
    </location>
</feature>
<protein>
    <recommendedName>
        <fullName evidence="5">Right handed beta helix domain-containing protein</fullName>
    </recommendedName>
</protein>
<keyword evidence="4" id="KW-1185">Reference proteome</keyword>
<gene>
    <name evidence="3" type="ORF">GZ77_13355</name>
</gene>
<dbReference type="AlphaFoldDB" id="A0A081N4L0"/>
<feature type="compositionally biased region" description="Low complexity" evidence="1">
    <location>
        <begin position="457"/>
        <end position="468"/>
    </location>
</feature>
<feature type="compositionally biased region" description="Polar residues" evidence="1">
    <location>
        <begin position="499"/>
        <end position="529"/>
    </location>
</feature>
<keyword evidence="2" id="KW-0732">Signal</keyword>
<evidence type="ECO:0000256" key="1">
    <source>
        <dbReference type="SAM" id="MobiDB-lite"/>
    </source>
</evidence>
<name>A0A081N4L0_9GAMM</name>
<feature type="chain" id="PRO_5001760530" description="Right handed beta helix domain-containing protein" evidence="2">
    <location>
        <begin position="29"/>
        <end position="639"/>
    </location>
</feature>
<dbReference type="SUPFAM" id="SSF51126">
    <property type="entry name" value="Pectin lyase-like"/>
    <property type="match status" value="1"/>
</dbReference>
<organism evidence="3 4">
    <name type="scientific">Endozoicomonas montiporae</name>
    <dbReference type="NCBI Taxonomy" id="1027273"/>
    <lineage>
        <taxon>Bacteria</taxon>
        <taxon>Pseudomonadati</taxon>
        <taxon>Pseudomonadota</taxon>
        <taxon>Gammaproteobacteria</taxon>
        <taxon>Oceanospirillales</taxon>
        <taxon>Endozoicomonadaceae</taxon>
        <taxon>Endozoicomonas</taxon>
    </lineage>
</organism>
<evidence type="ECO:0000256" key="2">
    <source>
        <dbReference type="SAM" id="SignalP"/>
    </source>
</evidence>
<evidence type="ECO:0008006" key="5">
    <source>
        <dbReference type="Google" id="ProtNLM"/>
    </source>
</evidence>
<feature type="region of interest" description="Disordered" evidence="1">
    <location>
        <begin position="415"/>
        <end position="529"/>
    </location>
</feature>
<proteinExistence type="predicted"/>
<evidence type="ECO:0000313" key="3">
    <source>
        <dbReference type="EMBL" id="KEQ13383.1"/>
    </source>
</evidence>
<dbReference type="Proteomes" id="UP000028006">
    <property type="component" value="Unassembled WGS sequence"/>
</dbReference>
<feature type="signal peptide" evidence="2">
    <location>
        <begin position="1"/>
        <end position="28"/>
    </location>
</feature>
<evidence type="ECO:0000313" key="4">
    <source>
        <dbReference type="Proteomes" id="UP000028006"/>
    </source>
</evidence>
<dbReference type="InterPro" id="IPR011050">
    <property type="entry name" value="Pectin_lyase_fold/virulence"/>
</dbReference>
<feature type="compositionally biased region" description="Low complexity" evidence="1">
    <location>
        <begin position="477"/>
        <end position="498"/>
    </location>
</feature>
<accession>A0A081N4L0</accession>
<comment type="caution">
    <text evidence="3">The sequence shown here is derived from an EMBL/GenBank/DDBJ whole genome shotgun (WGS) entry which is preliminary data.</text>
</comment>
<reference evidence="3 4" key="1">
    <citation type="submission" date="2014-06" db="EMBL/GenBank/DDBJ databases">
        <title>Whole Genome Sequences of Three Symbiotic Endozoicomonas Bacteria.</title>
        <authorList>
            <person name="Neave M.J."/>
            <person name="Apprill A."/>
            <person name="Voolstra C.R."/>
        </authorList>
    </citation>
    <scope>NUCLEOTIDE SEQUENCE [LARGE SCALE GENOMIC DNA]</scope>
    <source>
        <strain evidence="3 4">LMG 24815</strain>
    </source>
</reference>
<sequence>MRYLEFKKVARWFVYFCLFCTPAELAFARGLSSTVTTTNLPTNGTITTPTVTTPAASLADKNAALCDSDDIDTDDKDACLDVMRRLSALSREFKKVKVYTEGWFFSEATTIDASSPDTVHIISGNLTLKKGSVAAAKNIAIMGYGKPKLWLTSSTFATFDSVIDLRADDAIVDGLQIDPKGYVTHITKHAVNHFIKVSGNNASINNVSLLNADLSGKAVIHAVTQPAEKQKALKLTDIDYEVGSGIALSSALIIDSYDSVFMKNIRNHNLTPDCMLFLLKDVGTLNMQSVTSYIDNTHYNGLTGIVIVYTQARSDLQLLFKNVDLKFEATELHPPVIIAAKETISGTLTFTGRNTFDTSSIRYPEGLIVHSETGPTTAPFFLKTTSTGANTNATPEYWWSELPSCALETNQIKPYLHSGSDTPDSSALHPSSQLKTPTPALTSTPELPAMTITPGLSYSSESVTTTSTKVRPEPARTLSSDTKSTPKSSTLTLLSTLPNKETSGTKPQLSYDQFSGSLSPKGVTTRNTDTEISSKVTVSTTATASGSDGGSNLNYLHFLWSTIPTYIVTTLASKEVCVRFHNKAACYTAVITRLGLPYFKKYGWFMNAMYGDLMVNPQDMQMNNVQPPEQPVYDDVPLL</sequence>
<dbReference type="RefSeq" id="WP_034876160.1">
    <property type="nucleotide sequence ID" value="NZ_JOKG01000003.1"/>
</dbReference>